<dbReference type="CDD" id="cd01106">
    <property type="entry name" value="HTH_TipAL-Mta"/>
    <property type="match status" value="1"/>
</dbReference>
<dbReference type="OrthoDB" id="9809391at2"/>
<organism evidence="3 4">
    <name type="scientific">Paractinoplanes atraurantiacus</name>
    <dbReference type="NCBI Taxonomy" id="1036182"/>
    <lineage>
        <taxon>Bacteria</taxon>
        <taxon>Bacillati</taxon>
        <taxon>Actinomycetota</taxon>
        <taxon>Actinomycetes</taxon>
        <taxon>Micromonosporales</taxon>
        <taxon>Micromonosporaceae</taxon>
        <taxon>Paractinoplanes</taxon>
    </lineage>
</organism>
<sequence length="372" mass="41404">MEEHLTVGRVAELAGVTVRTLHHYDEIGLLRPSARTVGGYRAYSPGDVERLREVLAYRRLGFGLREIADLVDDPATDAVAHLRRLRGLLVEQRDQAAAMVMAIDRELEARAMGIRTTPEEQLRVFGPQLYDAIGAAYPATRRTEPRIAARIWEALGDARTVLNVGAGTGSYEPPDREVTAVEPSAVMRAQRPAGAAPSVAATADNLPFEDQSFDAAMAVSTVHHWPDPVAGLREMRRVARRVVVFTYDADETSWRRFWLTRDYLPEFAGLLAGWPSLAELARAVGGRAEPVLVPWDCADGFFEAHWRRPEAYLDEHVRRAVSVWTRVGPEAERRAVDKLRDDLESGRWAERNRDLVALDAAELGLRLLVSGT</sequence>
<evidence type="ECO:0000259" key="2">
    <source>
        <dbReference type="PROSITE" id="PS50937"/>
    </source>
</evidence>
<dbReference type="GO" id="GO:0003700">
    <property type="term" value="F:DNA-binding transcription factor activity"/>
    <property type="evidence" value="ECO:0007669"/>
    <property type="project" value="InterPro"/>
</dbReference>
<name>A0A285JA15_9ACTN</name>
<dbReference type="Proteomes" id="UP000219612">
    <property type="component" value="Unassembled WGS sequence"/>
</dbReference>
<dbReference type="PROSITE" id="PS00552">
    <property type="entry name" value="HTH_MERR_1"/>
    <property type="match status" value="1"/>
</dbReference>
<reference evidence="3 4" key="1">
    <citation type="submission" date="2017-09" db="EMBL/GenBank/DDBJ databases">
        <authorList>
            <person name="Ehlers B."/>
            <person name="Leendertz F.H."/>
        </authorList>
    </citation>
    <scope>NUCLEOTIDE SEQUENCE [LARGE SCALE GENOMIC DNA]</scope>
    <source>
        <strain evidence="3 4">CGMCC 4.6857</strain>
    </source>
</reference>
<dbReference type="SUPFAM" id="SSF53335">
    <property type="entry name" value="S-adenosyl-L-methionine-dependent methyltransferases"/>
    <property type="match status" value="1"/>
</dbReference>
<keyword evidence="4" id="KW-1185">Reference proteome</keyword>
<accession>A0A285JA15</accession>
<dbReference type="InterPro" id="IPR013216">
    <property type="entry name" value="Methyltransf_11"/>
</dbReference>
<dbReference type="InterPro" id="IPR000551">
    <property type="entry name" value="MerR-type_HTH_dom"/>
</dbReference>
<dbReference type="EMBL" id="OBDY01000018">
    <property type="protein sequence ID" value="SNY57062.1"/>
    <property type="molecule type" value="Genomic_DNA"/>
</dbReference>
<dbReference type="Pfam" id="PF13411">
    <property type="entry name" value="MerR_1"/>
    <property type="match status" value="1"/>
</dbReference>
<dbReference type="InterPro" id="IPR047057">
    <property type="entry name" value="MerR_fam"/>
</dbReference>
<dbReference type="Gene3D" id="3.40.50.150">
    <property type="entry name" value="Vaccinia Virus protein VP39"/>
    <property type="match status" value="1"/>
</dbReference>
<dbReference type="SMART" id="SM00422">
    <property type="entry name" value="HTH_MERR"/>
    <property type="match status" value="1"/>
</dbReference>
<gene>
    <name evidence="3" type="ORF">SAMN05421748_11851</name>
</gene>
<evidence type="ECO:0000313" key="4">
    <source>
        <dbReference type="Proteomes" id="UP000219612"/>
    </source>
</evidence>
<dbReference type="Pfam" id="PF08241">
    <property type="entry name" value="Methyltransf_11"/>
    <property type="match status" value="1"/>
</dbReference>
<dbReference type="PANTHER" id="PTHR30204">
    <property type="entry name" value="REDOX-CYCLING DRUG-SENSING TRANSCRIPTIONAL ACTIVATOR SOXR"/>
    <property type="match status" value="1"/>
</dbReference>
<keyword evidence="1 3" id="KW-0238">DNA-binding</keyword>
<dbReference type="GO" id="GO:0008757">
    <property type="term" value="F:S-adenosylmethionine-dependent methyltransferase activity"/>
    <property type="evidence" value="ECO:0007669"/>
    <property type="project" value="InterPro"/>
</dbReference>
<protein>
    <submittedName>
        <fullName evidence="3">DNA-binding transcriptional regulator, MerR family</fullName>
    </submittedName>
</protein>
<dbReference type="Gene3D" id="1.10.1660.10">
    <property type="match status" value="1"/>
</dbReference>
<dbReference type="PANTHER" id="PTHR30204:SF93">
    <property type="entry name" value="HTH MERR-TYPE DOMAIN-CONTAINING PROTEIN"/>
    <property type="match status" value="1"/>
</dbReference>
<dbReference type="SUPFAM" id="SSF46955">
    <property type="entry name" value="Putative DNA-binding domain"/>
    <property type="match status" value="1"/>
</dbReference>
<evidence type="ECO:0000256" key="1">
    <source>
        <dbReference type="ARBA" id="ARBA00023125"/>
    </source>
</evidence>
<dbReference type="GO" id="GO:0003677">
    <property type="term" value="F:DNA binding"/>
    <property type="evidence" value="ECO:0007669"/>
    <property type="project" value="UniProtKB-KW"/>
</dbReference>
<dbReference type="PROSITE" id="PS50937">
    <property type="entry name" value="HTH_MERR_2"/>
    <property type="match status" value="1"/>
</dbReference>
<dbReference type="RefSeq" id="WP_097324953.1">
    <property type="nucleotide sequence ID" value="NZ_OBDY01000018.1"/>
</dbReference>
<dbReference type="AlphaFoldDB" id="A0A285JA15"/>
<dbReference type="PRINTS" id="PR00040">
    <property type="entry name" value="HTHMERR"/>
</dbReference>
<proteinExistence type="predicted"/>
<dbReference type="InterPro" id="IPR029063">
    <property type="entry name" value="SAM-dependent_MTases_sf"/>
</dbReference>
<feature type="domain" description="HTH merR-type" evidence="2">
    <location>
        <begin position="4"/>
        <end position="73"/>
    </location>
</feature>
<dbReference type="InterPro" id="IPR009061">
    <property type="entry name" value="DNA-bd_dom_put_sf"/>
</dbReference>
<evidence type="ECO:0000313" key="3">
    <source>
        <dbReference type="EMBL" id="SNY57062.1"/>
    </source>
</evidence>